<reference evidence="2" key="1">
    <citation type="submission" date="2023-06" db="EMBL/GenBank/DDBJ databases">
        <authorList>
            <consortium name="Lawrence Berkeley National Laboratory"/>
            <person name="Ahrendt S."/>
            <person name="Sahu N."/>
            <person name="Indic B."/>
            <person name="Wong-Bajracharya J."/>
            <person name="Merenyi Z."/>
            <person name="Ke H.-M."/>
            <person name="Monk M."/>
            <person name="Kocsube S."/>
            <person name="Drula E."/>
            <person name="Lipzen A."/>
            <person name="Balint B."/>
            <person name="Henrissat B."/>
            <person name="Andreopoulos B."/>
            <person name="Martin F.M."/>
            <person name="Harder C.B."/>
            <person name="Rigling D."/>
            <person name="Ford K.L."/>
            <person name="Foster G.D."/>
            <person name="Pangilinan J."/>
            <person name="Papanicolaou A."/>
            <person name="Barry K."/>
            <person name="LaButti K."/>
            <person name="Viragh M."/>
            <person name="Koriabine M."/>
            <person name="Yan M."/>
            <person name="Riley R."/>
            <person name="Champramary S."/>
            <person name="Plett K.L."/>
            <person name="Tsai I.J."/>
            <person name="Slot J."/>
            <person name="Sipos G."/>
            <person name="Plett J."/>
            <person name="Nagy L.G."/>
            <person name="Grigoriev I.V."/>
        </authorList>
    </citation>
    <scope>NUCLEOTIDE SEQUENCE</scope>
    <source>
        <strain evidence="2">CCBAS 213</strain>
    </source>
</reference>
<feature type="signal peptide" evidence="1">
    <location>
        <begin position="1"/>
        <end position="22"/>
    </location>
</feature>
<keyword evidence="3" id="KW-1185">Reference proteome</keyword>
<evidence type="ECO:0008006" key="4">
    <source>
        <dbReference type="Google" id="ProtNLM"/>
    </source>
</evidence>
<dbReference type="AlphaFoldDB" id="A0AA39JP66"/>
<evidence type="ECO:0000313" key="2">
    <source>
        <dbReference type="EMBL" id="KAK0446377.1"/>
    </source>
</evidence>
<keyword evidence="1" id="KW-0732">Signal</keyword>
<organism evidence="2 3">
    <name type="scientific">Armillaria tabescens</name>
    <name type="common">Ringless honey mushroom</name>
    <name type="synonym">Agaricus tabescens</name>
    <dbReference type="NCBI Taxonomy" id="1929756"/>
    <lineage>
        <taxon>Eukaryota</taxon>
        <taxon>Fungi</taxon>
        <taxon>Dikarya</taxon>
        <taxon>Basidiomycota</taxon>
        <taxon>Agaricomycotina</taxon>
        <taxon>Agaricomycetes</taxon>
        <taxon>Agaricomycetidae</taxon>
        <taxon>Agaricales</taxon>
        <taxon>Marasmiineae</taxon>
        <taxon>Physalacriaceae</taxon>
        <taxon>Desarmillaria</taxon>
    </lineage>
</organism>
<evidence type="ECO:0000313" key="3">
    <source>
        <dbReference type="Proteomes" id="UP001175211"/>
    </source>
</evidence>
<sequence>MTCSATLIFAALASIKAYPAAASSPLSSTRISSNLPAWLCGFDQELSLDPSYSYVPLLPNLIPHLQTLLNFVTNTLPKPLASKILLGIGADSWDNEDGVDNGWEDRPTLTLTRILLTYRQLIFVTVLSPPLVGSFIPSMVALD</sequence>
<dbReference type="Proteomes" id="UP001175211">
    <property type="component" value="Unassembled WGS sequence"/>
</dbReference>
<gene>
    <name evidence="2" type="ORF">EV420DRAFT_1715790</name>
</gene>
<comment type="caution">
    <text evidence="2">The sequence shown here is derived from an EMBL/GenBank/DDBJ whole genome shotgun (WGS) entry which is preliminary data.</text>
</comment>
<proteinExistence type="predicted"/>
<accession>A0AA39JP66</accession>
<evidence type="ECO:0000256" key="1">
    <source>
        <dbReference type="SAM" id="SignalP"/>
    </source>
</evidence>
<feature type="chain" id="PRO_5041421571" description="Chitinase" evidence="1">
    <location>
        <begin position="23"/>
        <end position="143"/>
    </location>
</feature>
<dbReference type="RefSeq" id="XP_060325726.1">
    <property type="nucleotide sequence ID" value="XM_060479685.1"/>
</dbReference>
<dbReference type="GeneID" id="85363233"/>
<protein>
    <recommendedName>
        <fullName evidence="4">Chitinase</fullName>
    </recommendedName>
</protein>
<name>A0AA39JP66_ARMTA</name>
<dbReference type="EMBL" id="JAUEPS010000047">
    <property type="protein sequence ID" value="KAK0446377.1"/>
    <property type="molecule type" value="Genomic_DNA"/>
</dbReference>